<feature type="compositionally biased region" description="Acidic residues" evidence="1">
    <location>
        <begin position="17"/>
        <end position="35"/>
    </location>
</feature>
<evidence type="ECO:0008006" key="3">
    <source>
        <dbReference type="Google" id="ProtNLM"/>
    </source>
</evidence>
<feature type="region of interest" description="Disordered" evidence="1">
    <location>
        <begin position="69"/>
        <end position="88"/>
    </location>
</feature>
<dbReference type="PROSITE" id="PS51808">
    <property type="entry name" value="CHCH"/>
    <property type="match status" value="1"/>
</dbReference>
<gene>
    <name evidence="2" type="ORF">QSP1433_LOCUS1306</name>
</gene>
<dbReference type="AlphaFoldDB" id="A0A7S2RA97"/>
<reference evidence="2" key="1">
    <citation type="submission" date="2021-01" db="EMBL/GenBank/DDBJ databases">
        <authorList>
            <person name="Corre E."/>
            <person name="Pelletier E."/>
            <person name="Niang G."/>
            <person name="Scheremetjew M."/>
            <person name="Finn R."/>
            <person name="Kale V."/>
            <person name="Holt S."/>
            <person name="Cochrane G."/>
            <person name="Meng A."/>
            <person name="Brown T."/>
            <person name="Cohen L."/>
        </authorList>
    </citation>
    <scope>NUCLEOTIDE SEQUENCE</scope>
    <source>
        <strain evidence="2">NY070348D</strain>
    </source>
</reference>
<evidence type="ECO:0000313" key="2">
    <source>
        <dbReference type="EMBL" id="CAD9665281.1"/>
    </source>
</evidence>
<protein>
    <recommendedName>
        <fullName evidence="3">CHCH domain-containing protein</fullName>
    </recommendedName>
</protein>
<feature type="region of interest" description="Disordered" evidence="1">
    <location>
        <begin position="1"/>
        <end position="49"/>
    </location>
</feature>
<proteinExistence type="predicted"/>
<sequence>MGSSQSSDAEDGSYSGNDEEFIEDDDFLEEDDELEASAGDPDAAGGGGFNIIFSPELVKKLQGVYDSDDEADLQGVEEDDVLEEEEGEEVLGAAGAVVGMSNGSTEPAKRSYFDIAREEDSAVAELAEMLESTRVPTESVEKEDPCSVEKSAWLDCIKANDFSKCTPLSDAFEKCVVGGK</sequence>
<evidence type="ECO:0000256" key="1">
    <source>
        <dbReference type="SAM" id="MobiDB-lite"/>
    </source>
</evidence>
<accession>A0A7S2RA97</accession>
<organism evidence="2">
    <name type="scientific">Mucochytrium quahogii</name>
    <dbReference type="NCBI Taxonomy" id="96639"/>
    <lineage>
        <taxon>Eukaryota</taxon>
        <taxon>Sar</taxon>
        <taxon>Stramenopiles</taxon>
        <taxon>Bigyra</taxon>
        <taxon>Labyrinthulomycetes</taxon>
        <taxon>Thraustochytrida</taxon>
        <taxon>Thraustochytriidae</taxon>
        <taxon>Mucochytrium</taxon>
    </lineage>
</organism>
<dbReference type="EMBL" id="HBHK01002199">
    <property type="protein sequence ID" value="CAD9665281.1"/>
    <property type="molecule type" value="Transcribed_RNA"/>
</dbReference>
<name>A0A7S2RA97_9STRA</name>